<accession>A0ABY4BXJ3</accession>
<dbReference type="PANTHER" id="PTHR42941:SF1">
    <property type="entry name" value="SLL1037 PROTEIN"/>
    <property type="match status" value="1"/>
</dbReference>
<dbReference type="Proteomes" id="UP000832097">
    <property type="component" value="Chromosome"/>
</dbReference>
<name>A0ABY4BXJ3_9MICO</name>
<sequence length="315" mass="31788">MTDLSRRAFLAGVAGAGALGAAVALAGCAPSAEFGRLRMACGEPGGTYIRFGQLLGAAVVDQGVARAMAALPTDGSVENLAMLRSGDAELAIALADSAAPYAGELVAIGRVYQNYLQCIVRVDGGIARAADLAGRVVSIGAPGSGTALMSQRAFEALGLAAGPAAAVLRELALAEAVGALGDGSIDAVMWSGGIPLPELARLDGIAEVTLVDLTEAIPAMNRAHGDSYATTAVPAGTYGLDEAVPAIGVSNFLLARGDLPGPLAAALVDILIDRAPRLVPEPSVGLQYLTSSSLIDTGPMPLHSAAARRYRERYG</sequence>
<keyword evidence="2" id="KW-1185">Reference proteome</keyword>
<protein>
    <submittedName>
        <fullName evidence="1">TAXI family TRAP transporter solute-binding subunit</fullName>
    </submittedName>
</protein>
<dbReference type="PANTHER" id="PTHR42941">
    <property type="entry name" value="SLL1037 PROTEIN"/>
    <property type="match status" value="1"/>
</dbReference>
<dbReference type="Gene3D" id="3.40.190.10">
    <property type="entry name" value="Periplasmic binding protein-like II"/>
    <property type="match status" value="2"/>
</dbReference>
<dbReference type="EMBL" id="CP094528">
    <property type="protein sequence ID" value="UOE43629.1"/>
    <property type="molecule type" value="Genomic_DNA"/>
</dbReference>
<organism evidence="1 2">
    <name type="scientific">Agromyces larvae</name>
    <dbReference type="NCBI Taxonomy" id="2929802"/>
    <lineage>
        <taxon>Bacteria</taxon>
        <taxon>Bacillati</taxon>
        <taxon>Actinomycetota</taxon>
        <taxon>Actinomycetes</taxon>
        <taxon>Micrococcales</taxon>
        <taxon>Microbacteriaceae</taxon>
        <taxon>Agromyces</taxon>
    </lineage>
</organism>
<dbReference type="Pfam" id="PF16868">
    <property type="entry name" value="NMT1_3"/>
    <property type="match status" value="1"/>
</dbReference>
<dbReference type="InterPro" id="IPR011852">
    <property type="entry name" value="TRAP_TAXI"/>
</dbReference>
<dbReference type="InterPro" id="IPR006311">
    <property type="entry name" value="TAT_signal"/>
</dbReference>
<dbReference type="RefSeq" id="WP_243554774.1">
    <property type="nucleotide sequence ID" value="NZ_CP094528.1"/>
</dbReference>
<evidence type="ECO:0000313" key="1">
    <source>
        <dbReference type="EMBL" id="UOE43629.1"/>
    </source>
</evidence>
<dbReference type="NCBIfam" id="TIGR02122">
    <property type="entry name" value="TRAP_TAXI"/>
    <property type="match status" value="1"/>
</dbReference>
<reference evidence="1 2" key="1">
    <citation type="submission" date="2022-03" db="EMBL/GenBank/DDBJ databases">
        <title>Mucilaginibacter sp. isolated from the gut of Protaetia brevitarsis seulensis larvae.</title>
        <authorList>
            <person name="Won M."/>
            <person name="Kim S.-J."/>
            <person name="Kwon S.-W."/>
        </authorList>
    </citation>
    <scope>NUCLEOTIDE SEQUENCE [LARGE SCALE GENOMIC DNA]</scope>
    <source>
        <strain evidence="1 2">CFWR-12</strain>
    </source>
</reference>
<evidence type="ECO:0000313" key="2">
    <source>
        <dbReference type="Proteomes" id="UP000832097"/>
    </source>
</evidence>
<dbReference type="PROSITE" id="PS51318">
    <property type="entry name" value="TAT"/>
    <property type="match status" value="1"/>
</dbReference>
<proteinExistence type="predicted"/>
<dbReference type="SUPFAM" id="SSF53850">
    <property type="entry name" value="Periplasmic binding protein-like II"/>
    <property type="match status" value="1"/>
</dbReference>
<gene>
    <name evidence="1" type="ORF">MTO99_15840</name>
</gene>
<dbReference type="PROSITE" id="PS51257">
    <property type="entry name" value="PROKAR_LIPOPROTEIN"/>
    <property type="match status" value="1"/>
</dbReference>